<name>A0A136J5B3_9PEZI</name>
<accession>A0A136J5B3</accession>
<dbReference type="AlphaFoldDB" id="A0A136J5B3"/>
<organism evidence="1 2">
    <name type="scientific">Microdochium bolleyi</name>
    <dbReference type="NCBI Taxonomy" id="196109"/>
    <lineage>
        <taxon>Eukaryota</taxon>
        <taxon>Fungi</taxon>
        <taxon>Dikarya</taxon>
        <taxon>Ascomycota</taxon>
        <taxon>Pezizomycotina</taxon>
        <taxon>Sordariomycetes</taxon>
        <taxon>Xylariomycetidae</taxon>
        <taxon>Xylariales</taxon>
        <taxon>Microdochiaceae</taxon>
        <taxon>Microdochium</taxon>
    </lineage>
</organism>
<evidence type="ECO:0000313" key="2">
    <source>
        <dbReference type="Proteomes" id="UP000070501"/>
    </source>
</evidence>
<dbReference type="InParanoid" id="A0A136J5B3"/>
<protein>
    <submittedName>
        <fullName evidence="1">Uncharacterized protein</fullName>
    </submittedName>
</protein>
<reference evidence="2" key="1">
    <citation type="submission" date="2016-02" db="EMBL/GenBank/DDBJ databases">
        <title>Draft genome sequence of Microdochium bolleyi, a fungal endophyte of beachgrass.</title>
        <authorList>
            <consortium name="DOE Joint Genome Institute"/>
            <person name="David A.S."/>
            <person name="May G."/>
            <person name="Haridas S."/>
            <person name="Lim J."/>
            <person name="Wang M."/>
            <person name="Labutti K."/>
            <person name="Lipzen A."/>
            <person name="Barry K."/>
            <person name="Grigoriev I.V."/>
        </authorList>
    </citation>
    <scope>NUCLEOTIDE SEQUENCE [LARGE SCALE GENOMIC DNA]</scope>
    <source>
        <strain evidence="2">J235TASD1</strain>
    </source>
</reference>
<proteinExistence type="predicted"/>
<gene>
    <name evidence="1" type="ORF">Micbo1qcDRAFT_61581</name>
</gene>
<dbReference type="OrthoDB" id="5343688at2759"/>
<evidence type="ECO:0000313" key="1">
    <source>
        <dbReference type="EMBL" id="KXJ92365.1"/>
    </source>
</evidence>
<dbReference type="Proteomes" id="UP000070501">
    <property type="component" value="Unassembled WGS sequence"/>
</dbReference>
<dbReference type="EMBL" id="KQ964249">
    <property type="protein sequence ID" value="KXJ92365.1"/>
    <property type="molecule type" value="Genomic_DNA"/>
</dbReference>
<sequence>MSSTHIMTPVELVPRELDLSAYGHDAFVDKLNIVPGLRTSTAFFTFLRANLVAAPSAASSPHLAPTGWAAPSAAPFAKVHRGAPGAAAAGRRKAAMSELPVVPDDLPPLSVGVLDFHEDKVSALELVAESIAQQRHTASRYLALHPCLVAGLTACLAATQQFSRHCDIGTNIMLHSSVVAAYLLAIRFLTSRYSQLASSLRWSWLLASPGPAENISSGSEDADITHGEEDTVIGVRLRSELIGALVLRLEVPAFASSSPLPSGSFSSHSRSASNSSICSSLSGGSNSSIGSNSTVFTKRHRARNSSTQLRRVGGNGSGFYTGKGVIRAWTIKEKYRSQGVGADLLHEAVRLTRERCGKDAAVGFARRHANSTTMDLPEMFCGHVRRAELKATRALEDVLKGWEESRRRRKL</sequence>
<keyword evidence="2" id="KW-1185">Reference proteome</keyword>